<dbReference type="Proteomes" id="UP000002653">
    <property type="component" value="Segment"/>
</dbReference>
<protein>
    <submittedName>
        <fullName evidence="3">Glycosyl transferase</fullName>
    </submittedName>
</protein>
<dbReference type="KEGG" id="vg:14297440"/>
<dbReference type="InterPro" id="IPR001296">
    <property type="entry name" value="Glyco_trans_1"/>
</dbReference>
<reference evidence="3 4" key="1">
    <citation type="journal article" date="2012" name="Virus Genes">
        <title>Isolation and complete genome sequence of a bacteriophage lysing Tetrasphaera jenkinsii, a filamentous bacteria responsible for bulking in activated sludge.</title>
        <authorList>
            <person name="Petrovski S."/>
            <person name="Tillett D."/>
            <person name="Seviour R.J."/>
        </authorList>
    </citation>
    <scope>NUCLEOTIDE SEQUENCE [LARGE SCALE GENOMIC DNA]</scope>
</reference>
<dbReference type="Gene3D" id="3.40.50.2000">
    <property type="entry name" value="Glycogen Phosphorylase B"/>
    <property type="match status" value="1"/>
</dbReference>
<evidence type="ECO:0000313" key="4">
    <source>
        <dbReference type="Proteomes" id="UP000002653"/>
    </source>
</evidence>
<dbReference type="GeneID" id="14297440"/>
<dbReference type="RefSeq" id="YP_007237926.1">
    <property type="nucleotide sequence ID" value="NC_019930.1"/>
</dbReference>
<dbReference type="EMBL" id="HQ225832">
    <property type="protein sequence ID" value="ADX42534.1"/>
    <property type="molecule type" value="Genomic_DNA"/>
</dbReference>
<dbReference type="GO" id="GO:0016757">
    <property type="term" value="F:glycosyltransferase activity"/>
    <property type="evidence" value="ECO:0007669"/>
    <property type="project" value="InterPro"/>
</dbReference>
<dbReference type="Pfam" id="PF00534">
    <property type="entry name" value="Glycos_transf_1"/>
    <property type="match status" value="1"/>
</dbReference>
<organism evidence="3 4">
    <name type="scientific">Tetrasphaera phage TJE1</name>
    <dbReference type="NCBI Taxonomy" id="981335"/>
    <lineage>
        <taxon>Viruses</taxon>
        <taxon>Duplodnaviria</taxon>
        <taxon>Heunggongvirae</taxon>
        <taxon>Uroviricota</taxon>
        <taxon>Caudoviricetes</taxon>
        <taxon>Tijeunavirus</taxon>
        <taxon>Tijeunavirus TJE1</taxon>
    </lineage>
</organism>
<name>G4W946_9CAUD</name>
<keyword evidence="4" id="KW-1185">Reference proteome</keyword>
<keyword evidence="1 3" id="KW-0808">Transferase</keyword>
<dbReference type="SUPFAM" id="SSF53756">
    <property type="entry name" value="UDP-Glycosyltransferase/glycogen phosphorylase"/>
    <property type="match status" value="1"/>
</dbReference>
<dbReference type="CDD" id="cd03801">
    <property type="entry name" value="GT4_PimA-like"/>
    <property type="match status" value="1"/>
</dbReference>
<dbReference type="PANTHER" id="PTHR46401:SF2">
    <property type="entry name" value="GLYCOSYLTRANSFERASE WBBK-RELATED"/>
    <property type="match status" value="1"/>
</dbReference>
<proteinExistence type="predicted"/>
<sequence length="423" mass="48066">MEDTKKRILWYSDTPTCATGFGNVAKNLLKELFKPGEQHLTVLGINYNGEPYDHEEFPYLKADRTNPLDGLWPANHNGDMYGLQKFLEFIRRGAFDVVYVLQDPFILKMVMPALQKLKDELPKKFKLVFYFPIDCTPKKDWVDECIALVDYPVTYTQFAKREIEKIKPMPALEVIYHGSDPKTFYPIQGQARDVIRGALFPGMPKDCFLVLNVNRNQQRKDLNRTFAAFAKFHKKQPNSFLFVHAAVNDVGGNLVEIAEAHGLVAGKDWSYPDPSVFNPAQGVPIEVVNQIYAASDLVVSSTLGEGWGLSLTEAMACKKPVLFPRHTSIEEIIGENEERGTFVRCGGPDHTIALGQQDNGRVRPLVHIDDMADKMLNICRYPSKYQKKAEAAYQWVLDHTWENKAKAWKEVFARALGDDHEQP</sequence>
<dbReference type="Gene3D" id="3.40.50.11930">
    <property type="match status" value="1"/>
</dbReference>
<accession>G4W946</accession>
<dbReference type="PANTHER" id="PTHR46401">
    <property type="entry name" value="GLYCOSYLTRANSFERASE WBBK-RELATED"/>
    <property type="match status" value="1"/>
</dbReference>
<evidence type="ECO:0000313" key="3">
    <source>
        <dbReference type="EMBL" id="ADX42534.1"/>
    </source>
</evidence>
<evidence type="ECO:0000259" key="2">
    <source>
        <dbReference type="Pfam" id="PF00534"/>
    </source>
</evidence>
<evidence type="ECO:0000256" key="1">
    <source>
        <dbReference type="ARBA" id="ARBA00022679"/>
    </source>
</evidence>
<feature type="domain" description="Glycosyl transferase family 1" evidence="2">
    <location>
        <begin position="287"/>
        <end position="346"/>
    </location>
</feature>